<feature type="chain" id="PRO_5044818108" description="ADP-ribosyl cyclase/cyclic ADP-ribose hydrolase" evidence="6">
    <location>
        <begin position="31"/>
        <end position="279"/>
    </location>
</feature>
<dbReference type="Proteomes" id="UP001519460">
    <property type="component" value="Unassembled WGS sequence"/>
</dbReference>
<evidence type="ECO:0000256" key="5">
    <source>
        <dbReference type="ARBA" id="ARBA00023157"/>
    </source>
</evidence>
<dbReference type="GO" id="GO:0016787">
    <property type="term" value="F:hydrolase activity"/>
    <property type="evidence" value="ECO:0007669"/>
    <property type="project" value="UniProtKB-KW"/>
</dbReference>
<name>A0ABD0K0V3_9CAEN</name>
<proteinExistence type="inferred from homology"/>
<keyword evidence="5" id="KW-1015">Disulfide bond</keyword>
<keyword evidence="6" id="KW-0732">Signal</keyword>
<sequence>MFPLRPNGKSLSSFLVLSWLLLLLLGTSTGDDNPGTTVHIQEIFTGRCYDYRQIKYKTLMPGVSEDCTSLWNKFFSAFSFMPPCAAMFWSGVKDLAHEYAADGQRYVTLEDTLIGYLVDGLIWCGQGIEPGMNYTRCPSWTDCPLETSESFWASASKTFASSASGDVYVMLDGSQRDKPAYRRDSETCTNGSLELLQADVTSRGFEFICEDDPQAILHLLCADNPSDRECLLASRNVYAYGPPAPYPAQMGRLTYLSPVINTKPSDRLATPVRRAIAMG</sequence>
<evidence type="ECO:0000256" key="6">
    <source>
        <dbReference type="SAM" id="SignalP"/>
    </source>
</evidence>
<dbReference type="Pfam" id="PF02267">
    <property type="entry name" value="Rib_hydrolayse"/>
    <property type="match status" value="2"/>
</dbReference>
<keyword evidence="8" id="KW-1185">Reference proteome</keyword>
<dbReference type="EMBL" id="JACVVK020000281">
    <property type="protein sequence ID" value="KAK7480475.1"/>
    <property type="molecule type" value="Genomic_DNA"/>
</dbReference>
<dbReference type="SUPFAM" id="SSF52309">
    <property type="entry name" value="N-(deoxy)ribosyltransferase-like"/>
    <property type="match status" value="1"/>
</dbReference>
<evidence type="ECO:0000256" key="1">
    <source>
        <dbReference type="ARBA" id="ARBA00005406"/>
    </source>
</evidence>
<reference evidence="7 8" key="1">
    <citation type="journal article" date="2023" name="Sci. Data">
        <title>Genome assembly of the Korean intertidal mud-creeper Batillaria attramentaria.</title>
        <authorList>
            <person name="Patra A.K."/>
            <person name="Ho P.T."/>
            <person name="Jun S."/>
            <person name="Lee S.J."/>
            <person name="Kim Y."/>
            <person name="Won Y.J."/>
        </authorList>
    </citation>
    <scope>NUCLEOTIDE SEQUENCE [LARGE SCALE GENOMIC DNA]</scope>
    <source>
        <strain evidence="7">Wonlab-2016</strain>
    </source>
</reference>
<evidence type="ECO:0000313" key="8">
    <source>
        <dbReference type="Proteomes" id="UP001519460"/>
    </source>
</evidence>
<comment type="similarity">
    <text evidence="1">Belongs to the ADP-ribosyl cyclase family.</text>
</comment>
<accession>A0ABD0K0V3</accession>
<dbReference type="InterPro" id="IPR003193">
    <property type="entry name" value="ADP-ribosyl_cyclase"/>
</dbReference>
<dbReference type="PANTHER" id="PTHR10912:SF7">
    <property type="entry name" value="ADP-RIBOSYL CYCLASE_CYCLIC ADP-RIBOSE HYDROLASE"/>
    <property type="match status" value="1"/>
</dbReference>
<gene>
    <name evidence="7" type="ORF">BaRGS_00028292</name>
</gene>
<dbReference type="GO" id="GO:0016740">
    <property type="term" value="F:transferase activity"/>
    <property type="evidence" value="ECO:0007669"/>
    <property type="project" value="UniProtKB-KW"/>
</dbReference>
<dbReference type="AlphaFoldDB" id="A0ABD0K0V3"/>
<dbReference type="GO" id="GO:0016020">
    <property type="term" value="C:membrane"/>
    <property type="evidence" value="ECO:0007669"/>
    <property type="project" value="UniProtKB-ARBA"/>
</dbReference>
<keyword evidence="4" id="KW-0520">NAD</keyword>
<evidence type="ECO:0000256" key="4">
    <source>
        <dbReference type="ARBA" id="ARBA00023027"/>
    </source>
</evidence>
<evidence type="ECO:0000256" key="3">
    <source>
        <dbReference type="ARBA" id="ARBA00022801"/>
    </source>
</evidence>
<dbReference type="Gene3D" id="3.40.50.720">
    <property type="entry name" value="NAD(P)-binding Rossmann-like Domain"/>
    <property type="match status" value="1"/>
</dbReference>
<comment type="caution">
    <text evidence="7">The sequence shown here is derived from an EMBL/GenBank/DDBJ whole genome shotgun (WGS) entry which is preliminary data.</text>
</comment>
<dbReference type="PANTHER" id="PTHR10912">
    <property type="entry name" value="ADP-RIBOSYL CYCLASE"/>
    <property type="match status" value="1"/>
</dbReference>
<dbReference type="Gene3D" id="1.20.82.10">
    <property type="entry name" value="ADP Ribosyl Cyclase, Chain A, domain 1"/>
    <property type="match status" value="1"/>
</dbReference>
<protein>
    <recommendedName>
        <fullName evidence="9">ADP-ribosyl cyclase/cyclic ADP-ribose hydrolase</fullName>
    </recommendedName>
</protein>
<evidence type="ECO:0000313" key="7">
    <source>
        <dbReference type="EMBL" id="KAK7480475.1"/>
    </source>
</evidence>
<feature type="signal peptide" evidence="6">
    <location>
        <begin position="1"/>
        <end position="30"/>
    </location>
</feature>
<evidence type="ECO:0008006" key="9">
    <source>
        <dbReference type="Google" id="ProtNLM"/>
    </source>
</evidence>
<keyword evidence="3" id="KW-0378">Hydrolase</keyword>
<evidence type="ECO:0000256" key="2">
    <source>
        <dbReference type="ARBA" id="ARBA00022679"/>
    </source>
</evidence>
<keyword evidence="2" id="KW-0808">Transferase</keyword>
<organism evidence="7 8">
    <name type="scientific">Batillaria attramentaria</name>
    <dbReference type="NCBI Taxonomy" id="370345"/>
    <lineage>
        <taxon>Eukaryota</taxon>
        <taxon>Metazoa</taxon>
        <taxon>Spiralia</taxon>
        <taxon>Lophotrochozoa</taxon>
        <taxon>Mollusca</taxon>
        <taxon>Gastropoda</taxon>
        <taxon>Caenogastropoda</taxon>
        <taxon>Sorbeoconcha</taxon>
        <taxon>Cerithioidea</taxon>
        <taxon>Batillariidae</taxon>
        <taxon>Batillaria</taxon>
    </lineage>
</organism>